<accession>A0A498QCL0</accession>
<name>A0A498QCL0_9MYCO</name>
<evidence type="ECO:0000313" key="2">
    <source>
        <dbReference type="Proteomes" id="UP000273307"/>
    </source>
</evidence>
<dbReference type="AlphaFoldDB" id="A0A498QCL0"/>
<protein>
    <submittedName>
        <fullName evidence="1">Uncharacterized protein</fullName>
    </submittedName>
</protein>
<sequence>MALAVPRGGSAMVVPAGPAGKAAQEATPGRLCTPLPVLAGPVVLAGLVVPAASGSDLAAPEGPAVTGAQVGALTAAPPGDLEVTAALEETAVLAD</sequence>
<dbReference type="EMBL" id="UPHP01000123">
    <property type="protein sequence ID" value="VBA42524.1"/>
    <property type="molecule type" value="Genomic_DNA"/>
</dbReference>
<keyword evidence="2" id="KW-1185">Reference proteome</keyword>
<reference evidence="1 2" key="1">
    <citation type="submission" date="2018-09" db="EMBL/GenBank/DDBJ databases">
        <authorList>
            <person name="Tagini F."/>
        </authorList>
    </citation>
    <scope>NUCLEOTIDE SEQUENCE [LARGE SCALE GENOMIC DNA]</scope>
    <source>
        <strain evidence="1 2">MK136</strain>
    </source>
</reference>
<dbReference type="Proteomes" id="UP000273307">
    <property type="component" value="Unassembled WGS sequence"/>
</dbReference>
<gene>
    <name evidence="1" type="ORF">LAUMK136_04612</name>
</gene>
<organism evidence="1 2">
    <name type="scientific">Mycobacterium attenuatum</name>
    <dbReference type="NCBI Taxonomy" id="2341086"/>
    <lineage>
        <taxon>Bacteria</taxon>
        <taxon>Bacillati</taxon>
        <taxon>Actinomycetota</taxon>
        <taxon>Actinomycetes</taxon>
        <taxon>Mycobacteriales</taxon>
        <taxon>Mycobacteriaceae</taxon>
        <taxon>Mycobacterium</taxon>
    </lineage>
</organism>
<evidence type="ECO:0000313" key="1">
    <source>
        <dbReference type="EMBL" id="VBA42524.1"/>
    </source>
</evidence>
<proteinExistence type="predicted"/>